<dbReference type="Pfam" id="PF04672">
    <property type="entry name" value="Methyltransf_19"/>
    <property type="match status" value="1"/>
</dbReference>
<dbReference type="PIRSF" id="PIRSF017393">
    <property type="entry name" value="MTase_SAV2177"/>
    <property type="match status" value="1"/>
</dbReference>
<accession>A0ABP9HLJ6</accession>
<organism evidence="1 2">
    <name type="scientific">Yinghuangia aomiensis</name>
    <dbReference type="NCBI Taxonomy" id="676205"/>
    <lineage>
        <taxon>Bacteria</taxon>
        <taxon>Bacillati</taxon>
        <taxon>Actinomycetota</taxon>
        <taxon>Actinomycetes</taxon>
        <taxon>Kitasatosporales</taxon>
        <taxon>Streptomycetaceae</taxon>
        <taxon>Yinghuangia</taxon>
    </lineage>
</organism>
<protein>
    <submittedName>
        <fullName evidence="1">SAM-dependent methyltransferase</fullName>
    </submittedName>
</protein>
<dbReference type="Gene3D" id="3.40.50.150">
    <property type="entry name" value="Vaccinia Virus protein VP39"/>
    <property type="match status" value="1"/>
</dbReference>
<dbReference type="EMBL" id="BAABHS010000016">
    <property type="protein sequence ID" value="GAA4973814.1"/>
    <property type="molecule type" value="Genomic_DNA"/>
</dbReference>
<dbReference type="SUPFAM" id="SSF53335">
    <property type="entry name" value="S-adenosyl-L-methionine-dependent methyltransferases"/>
    <property type="match status" value="1"/>
</dbReference>
<evidence type="ECO:0000313" key="2">
    <source>
        <dbReference type="Proteomes" id="UP001500466"/>
    </source>
</evidence>
<evidence type="ECO:0000313" key="1">
    <source>
        <dbReference type="EMBL" id="GAA4973814.1"/>
    </source>
</evidence>
<dbReference type="RefSeq" id="WP_345677454.1">
    <property type="nucleotide sequence ID" value="NZ_BAABHS010000016.1"/>
</dbReference>
<dbReference type="GO" id="GO:0032259">
    <property type="term" value="P:methylation"/>
    <property type="evidence" value="ECO:0007669"/>
    <property type="project" value="UniProtKB-KW"/>
</dbReference>
<proteinExistence type="predicted"/>
<sequence length="267" mass="28795">MAEEHPTGHGAGDPEQPSIARVYDAMLGGTDNFPADRAVAAKIQSVLPISKENAWRQRELLARGVRHLANEGIDQFLDLGSGLPTVQNTHQIVQALNPDARVVYVDNDPAVFARGRVLLADDPRSAVVTADLRDVDVVLDHPEVCALVDFDRPVGLLMVGVLHHFADADDPGGVVKRYLDAVPSGSRLFLTHFRANPPVSDDLEKVFLTMLGSGRFRTQTEIEAYFDGLVLDEPGVVAMPLWKPDGPVAVPLDTSGEMIAAGSGRKP</sequence>
<keyword evidence="1" id="KW-0489">Methyltransferase</keyword>
<gene>
    <name evidence="1" type="ORF">GCM10023205_45410</name>
</gene>
<dbReference type="InterPro" id="IPR029063">
    <property type="entry name" value="SAM-dependent_MTases_sf"/>
</dbReference>
<dbReference type="GO" id="GO:0008168">
    <property type="term" value="F:methyltransferase activity"/>
    <property type="evidence" value="ECO:0007669"/>
    <property type="project" value="UniProtKB-KW"/>
</dbReference>
<reference evidence="2" key="1">
    <citation type="journal article" date="2019" name="Int. J. Syst. Evol. Microbiol.">
        <title>The Global Catalogue of Microorganisms (GCM) 10K type strain sequencing project: providing services to taxonomists for standard genome sequencing and annotation.</title>
        <authorList>
            <consortium name="The Broad Institute Genomics Platform"/>
            <consortium name="The Broad Institute Genome Sequencing Center for Infectious Disease"/>
            <person name="Wu L."/>
            <person name="Ma J."/>
        </authorList>
    </citation>
    <scope>NUCLEOTIDE SEQUENCE [LARGE SCALE GENOMIC DNA]</scope>
    <source>
        <strain evidence="2">JCM 17986</strain>
    </source>
</reference>
<dbReference type="InterPro" id="IPR006764">
    <property type="entry name" value="SAM_dep_MeTrfase_SAV2177_type"/>
</dbReference>
<comment type="caution">
    <text evidence="1">The sequence shown here is derived from an EMBL/GenBank/DDBJ whole genome shotgun (WGS) entry which is preliminary data.</text>
</comment>
<dbReference type="Proteomes" id="UP001500466">
    <property type="component" value="Unassembled WGS sequence"/>
</dbReference>
<name>A0ABP9HLJ6_9ACTN</name>
<keyword evidence="1" id="KW-0808">Transferase</keyword>
<keyword evidence="2" id="KW-1185">Reference proteome</keyword>